<accession>A0A8H5C445</accession>
<feature type="signal peptide" evidence="1">
    <location>
        <begin position="1"/>
        <end position="23"/>
    </location>
</feature>
<comment type="caution">
    <text evidence="2">The sequence shown here is derived from an EMBL/GenBank/DDBJ whole genome shotgun (WGS) entry which is preliminary data.</text>
</comment>
<dbReference type="EMBL" id="JAACJK010000070">
    <property type="protein sequence ID" value="KAF5334389.1"/>
    <property type="molecule type" value="Genomic_DNA"/>
</dbReference>
<feature type="chain" id="PRO_5034905791" evidence="1">
    <location>
        <begin position="24"/>
        <end position="153"/>
    </location>
</feature>
<sequence>MRPTLSSTILGATFAMVATMVMAVPIASLERRDVFSPPVIRPGAGEVWPKGTWQMVVWNTTNAPEQITNPVGKIILRSVDKGRLLLDKPLATGFNILDGKYNLTVRNDIDAGQYQVVLMGDSGNWGPTFSIIDSSFVDQTDSDSEEDDWYSEE</sequence>
<evidence type="ECO:0000256" key="1">
    <source>
        <dbReference type="SAM" id="SignalP"/>
    </source>
</evidence>
<protein>
    <submittedName>
        <fullName evidence="2">Uncharacterized protein</fullName>
    </submittedName>
</protein>
<dbReference type="Proteomes" id="UP000541558">
    <property type="component" value="Unassembled WGS sequence"/>
</dbReference>
<evidence type="ECO:0000313" key="2">
    <source>
        <dbReference type="EMBL" id="KAF5334389.1"/>
    </source>
</evidence>
<evidence type="ECO:0000313" key="3">
    <source>
        <dbReference type="Proteomes" id="UP000541558"/>
    </source>
</evidence>
<reference evidence="2 3" key="1">
    <citation type="journal article" date="2020" name="ISME J.">
        <title>Uncovering the hidden diversity of litter-decomposition mechanisms in mushroom-forming fungi.</title>
        <authorList>
            <person name="Floudas D."/>
            <person name="Bentzer J."/>
            <person name="Ahren D."/>
            <person name="Johansson T."/>
            <person name="Persson P."/>
            <person name="Tunlid A."/>
        </authorList>
    </citation>
    <scope>NUCLEOTIDE SEQUENCE [LARGE SCALE GENOMIC DNA]</scope>
    <source>
        <strain evidence="2 3">CBS 175.51</strain>
    </source>
</reference>
<organism evidence="2 3">
    <name type="scientific">Ephemerocybe angulata</name>
    <dbReference type="NCBI Taxonomy" id="980116"/>
    <lineage>
        <taxon>Eukaryota</taxon>
        <taxon>Fungi</taxon>
        <taxon>Dikarya</taxon>
        <taxon>Basidiomycota</taxon>
        <taxon>Agaricomycotina</taxon>
        <taxon>Agaricomycetes</taxon>
        <taxon>Agaricomycetidae</taxon>
        <taxon>Agaricales</taxon>
        <taxon>Agaricineae</taxon>
        <taxon>Psathyrellaceae</taxon>
        <taxon>Ephemerocybe</taxon>
    </lineage>
</organism>
<keyword evidence="1" id="KW-0732">Signal</keyword>
<name>A0A8H5C445_9AGAR</name>
<proteinExistence type="predicted"/>
<dbReference type="OrthoDB" id="2317741at2759"/>
<gene>
    <name evidence="2" type="ORF">D9611_013553</name>
</gene>
<dbReference type="AlphaFoldDB" id="A0A8H5C445"/>
<keyword evidence="3" id="KW-1185">Reference proteome</keyword>